<dbReference type="AlphaFoldDB" id="A0A843XPS8"/>
<sequence length="252" mass="27346">MFHPQLRHMTGVLWLLLLLGSGVCACVVDCPPGSSRRCVVHALWQLGLSSYNLDVLLTCCGCPACSQFARSTNPSHCLSQRWFRSHVVVSGVGPQLDQAAVVRCGGSLASLFWGGCRQEPVAGEQRSGCISVYGSLTSWRVRGPECFCLWALGLVEIAEGCFRMVSDSTGSAGVVSGPTLVVGRGVTLFRCFVLFEFITYLTGLNSNPFGSLDLWVVARPLGSLAGVQEVGSLQFNPTRIKFLKYNHWVYCD</sequence>
<dbReference type="PROSITE" id="PS51257">
    <property type="entry name" value="PROKAR_LIPOPROTEIN"/>
    <property type="match status" value="1"/>
</dbReference>
<feature type="chain" id="PRO_5032358145" evidence="1">
    <location>
        <begin position="26"/>
        <end position="252"/>
    </location>
</feature>
<reference evidence="2" key="1">
    <citation type="submission" date="2017-07" db="EMBL/GenBank/DDBJ databases">
        <title>Taro Niue Genome Assembly and Annotation.</title>
        <authorList>
            <person name="Atibalentja N."/>
            <person name="Keating K."/>
            <person name="Fields C.J."/>
        </authorList>
    </citation>
    <scope>NUCLEOTIDE SEQUENCE</scope>
    <source>
        <strain evidence="2">Niue_2</strain>
        <tissue evidence="2">Leaf</tissue>
    </source>
</reference>
<dbReference type="EMBL" id="NMUH01010599">
    <property type="protein sequence ID" value="MQM21100.1"/>
    <property type="molecule type" value="Genomic_DNA"/>
</dbReference>
<comment type="caution">
    <text evidence="2">The sequence shown here is derived from an EMBL/GenBank/DDBJ whole genome shotgun (WGS) entry which is preliminary data.</text>
</comment>
<feature type="signal peptide" evidence="1">
    <location>
        <begin position="1"/>
        <end position="25"/>
    </location>
</feature>
<accession>A0A843XPS8</accession>
<protein>
    <submittedName>
        <fullName evidence="2">Uncharacterized protein</fullName>
    </submittedName>
</protein>
<evidence type="ECO:0000313" key="2">
    <source>
        <dbReference type="EMBL" id="MQM21100.1"/>
    </source>
</evidence>
<keyword evidence="3" id="KW-1185">Reference proteome</keyword>
<keyword evidence="1" id="KW-0732">Signal</keyword>
<organism evidence="2 3">
    <name type="scientific">Colocasia esculenta</name>
    <name type="common">Wild taro</name>
    <name type="synonym">Arum esculentum</name>
    <dbReference type="NCBI Taxonomy" id="4460"/>
    <lineage>
        <taxon>Eukaryota</taxon>
        <taxon>Viridiplantae</taxon>
        <taxon>Streptophyta</taxon>
        <taxon>Embryophyta</taxon>
        <taxon>Tracheophyta</taxon>
        <taxon>Spermatophyta</taxon>
        <taxon>Magnoliopsida</taxon>
        <taxon>Liliopsida</taxon>
        <taxon>Araceae</taxon>
        <taxon>Aroideae</taxon>
        <taxon>Colocasieae</taxon>
        <taxon>Colocasia</taxon>
    </lineage>
</organism>
<evidence type="ECO:0000313" key="3">
    <source>
        <dbReference type="Proteomes" id="UP000652761"/>
    </source>
</evidence>
<proteinExistence type="predicted"/>
<evidence type="ECO:0000256" key="1">
    <source>
        <dbReference type="SAM" id="SignalP"/>
    </source>
</evidence>
<dbReference type="Proteomes" id="UP000652761">
    <property type="component" value="Unassembled WGS sequence"/>
</dbReference>
<gene>
    <name evidence="2" type="ORF">Taro_054134</name>
</gene>
<name>A0A843XPS8_COLES</name>